<reference evidence="1 2" key="1">
    <citation type="submission" date="2017-09" db="EMBL/GenBank/DDBJ databases">
        <title>Depth-based differentiation of microbial function through sediment-hosted aquifers and enrichment of novel symbionts in the deep terrestrial subsurface.</title>
        <authorList>
            <person name="Probst A.J."/>
            <person name="Ladd B."/>
            <person name="Jarett J.K."/>
            <person name="Geller-Mcgrath D.E."/>
            <person name="Sieber C.M."/>
            <person name="Emerson J.B."/>
            <person name="Anantharaman K."/>
            <person name="Thomas B.C."/>
            <person name="Malmstrom R."/>
            <person name="Stieglmeier M."/>
            <person name="Klingl A."/>
            <person name="Woyke T."/>
            <person name="Ryan C.M."/>
            <person name="Banfield J.F."/>
        </authorList>
    </citation>
    <scope>NUCLEOTIDE SEQUENCE [LARGE SCALE GENOMIC DNA]</scope>
    <source>
        <strain evidence="1">CG_4_10_14_3_um_filter_34_13</strain>
    </source>
</reference>
<organism evidence="1 2">
    <name type="scientific">Candidatus Infernicultor aquiphilus</name>
    <dbReference type="NCBI Taxonomy" id="1805029"/>
    <lineage>
        <taxon>Bacteria</taxon>
        <taxon>Pseudomonadati</taxon>
        <taxon>Atribacterota</taxon>
        <taxon>Candidatus Phoenicimicrobiia</taxon>
        <taxon>Candidatus Pheonicimicrobiales</taxon>
        <taxon>Candidatus Phoenicimicrobiaceae</taxon>
        <taxon>Candidatus Infernicultor</taxon>
    </lineage>
</organism>
<dbReference type="EMBL" id="PFKO01000358">
    <property type="protein sequence ID" value="PIY31293.1"/>
    <property type="molecule type" value="Genomic_DNA"/>
</dbReference>
<accession>A0A2M7PL02</accession>
<proteinExistence type="predicted"/>
<evidence type="ECO:0000313" key="2">
    <source>
        <dbReference type="Proteomes" id="UP000230646"/>
    </source>
</evidence>
<protein>
    <submittedName>
        <fullName evidence="1">Uncharacterized protein</fullName>
    </submittedName>
</protein>
<name>A0A2M7PL02_9BACT</name>
<comment type="caution">
    <text evidence="1">The sequence shown here is derived from an EMBL/GenBank/DDBJ whole genome shotgun (WGS) entry which is preliminary data.</text>
</comment>
<sequence>MLKEKLSDLKGLCLMYMEKNKISKIESNRKLFYESVVPIYQFSKSVQNLEITLKANKKSEIESGIAKVKSKTIKFNYKG</sequence>
<gene>
    <name evidence="1" type="ORF">COZ07_09820</name>
</gene>
<evidence type="ECO:0000313" key="1">
    <source>
        <dbReference type="EMBL" id="PIY31293.1"/>
    </source>
</evidence>
<dbReference type="Proteomes" id="UP000230646">
    <property type="component" value="Unassembled WGS sequence"/>
</dbReference>
<dbReference type="AlphaFoldDB" id="A0A2M7PL02"/>